<keyword evidence="5 11" id="KW-0012">Acyltransferase</keyword>
<dbReference type="InterPro" id="IPR016181">
    <property type="entry name" value="Acyl_CoA_acyltransferase"/>
</dbReference>
<evidence type="ECO:0000313" key="11">
    <source>
        <dbReference type="EMBL" id="ABE37646.1"/>
    </source>
</evidence>
<accession>Q13E43</accession>
<dbReference type="HOGENOM" id="CLU_058962_1_0_5"/>
<evidence type="ECO:0000256" key="1">
    <source>
        <dbReference type="ARBA" id="ARBA00005189"/>
    </source>
</evidence>
<evidence type="ECO:0000256" key="9">
    <source>
        <dbReference type="ARBA" id="ARBA00045724"/>
    </source>
</evidence>
<dbReference type="EMBL" id="CP000283">
    <property type="protein sequence ID" value="ABE37646.1"/>
    <property type="molecule type" value="Genomic_DNA"/>
</dbReference>
<dbReference type="Proteomes" id="UP000001818">
    <property type="component" value="Chromosome"/>
</dbReference>
<dbReference type="PANTHER" id="PTHR37323:SF1">
    <property type="entry name" value="L-ORNITHINE N(ALPHA)-ACYLTRANSFERASE"/>
    <property type="match status" value="1"/>
</dbReference>
<evidence type="ECO:0000256" key="5">
    <source>
        <dbReference type="ARBA" id="ARBA00023315"/>
    </source>
</evidence>
<dbReference type="BioCyc" id="RPAL316057:RPD_RS02100-MONOMER"/>
<evidence type="ECO:0000256" key="3">
    <source>
        <dbReference type="ARBA" id="ARBA00022679"/>
    </source>
</evidence>
<evidence type="ECO:0000256" key="10">
    <source>
        <dbReference type="ARBA" id="ARBA00047785"/>
    </source>
</evidence>
<keyword evidence="3 11" id="KW-0808">Transferase</keyword>
<comment type="pathway">
    <text evidence="1">Lipid metabolism.</text>
</comment>
<dbReference type="InterPro" id="IPR052351">
    <property type="entry name" value="Ornithine_N-alpha-AT"/>
</dbReference>
<dbReference type="PANTHER" id="PTHR37323">
    <property type="entry name" value="GCN5-RELATED N-ACETYLTRANSFERASE"/>
    <property type="match status" value="1"/>
</dbReference>
<keyword evidence="4" id="KW-0443">Lipid metabolism</keyword>
<protein>
    <recommendedName>
        <fullName evidence="8">L-ornithine N(alpha)-acyltransferase</fullName>
        <ecNumber evidence="7">2.3.2.30</ecNumber>
    </recommendedName>
</protein>
<dbReference type="STRING" id="316057.RPD_0408"/>
<dbReference type="AlphaFoldDB" id="Q13E43"/>
<reference evidence="11 12" key="1">
    <citation type="submission" date="2006-03" db="EMBL/GenBank/DDBJ databases">
        <title>Complete sequence of Rhodopseudomonas palustris BisB5.</title>
        <authorList>
            <consortium name="US DOE Joint Genome Institute"/>
            <person name="Copeland A."/>
            <person name="Lucas S."/>
            <person name="Lapidus A."/>
            <person name="Barry K."/>
            <person name="Detter J.C."/>
            <person name="Glavina del Rio T."/>
            <person name="Hammon N."/>
            <person name="Israni S."/>
            <person name="Dalin E."/>
            <person name="Tice H."/>
            <person name="Pitluck S."/>
            <person name="Chain P."/>
            <person name="Malfatti S."/>
            <person name="Shin M."/>
            <person name="Vergez L."/>
            <person name="Schmutz J."/>
            <person name="Larimer F."/>
            <person name="Land M."/>
            <person name="Hauser L."/>
            <person name="Pelletier D.A."/>
            <person name="Kyrpides N."/>
            <person name="Lykidis A."/>
            <person name="Oda Y."/>
            <person name="Harwood C.S."/>
            <person name="Richardson P."/>
        </authorList>
    </citation>
    <scope>NUCLEOTIDE SEQUENCE [LARGE SCALE GENOMIC DNA]</scope>
    <source>
        <strain evidence="11 12">BisB5</strain>
    </source>
</reference>
<evidence type="ECO:0000313" key="12">
    <source>
        <dbReference type="Proteomes" id="UP000001818"/>
    </source>
</evidence>
<proteinExistence type="inferred from homology"/>
<dbReference type="EC" id="2.3.2.30" evidence="7"/>
<dbReference type="eggNOG" id="COG3176">
    <property type="taxonomic scope" value="Bacteria"/>
</dbReference>
<organism evidence="11 12">
    <name type="scientific">Rhodopseudomonas palustris (strain BisB5)</name>
    <dbReference type="NCBI Taxonomy" id="316057"/>
    <lineage>
        <taxon>Bacteria</taxon>
        <taxon>Pseudomonadati</taxon>
        <taxon>Pseudomonadota</taxon>
        <taxon>Alphaproteobacteria</taxon>
        <taxon>Hyphomicrobiales</taxon>
        <taxon>Nitrobacteraceae</taxon>
        <taxon>Rhodopseudomonas</taxon>
    </lineage>
</organism>
<evidence type="ECO:0000256" key="4">
    <source>
        <dbReference type="ARBA" id="ARBA00023098"/>
    </source>
</evidence>
<sequence length="337" mass="37617">MRTGRASADSVACGREDPMQTDHLARPKKFIKLLRPEMAGAAAQTAITWFKPALRNGDHGKPIAKPALTPATLGRLGALEVRLAQKKQDIKRAQKLRYRVFYQNGTAIADAATLLARRDKDAFDRICDHLLVVDHAAKPSLSGKQPVVGTYRLLRQEIADRHGGFYTDSEFNIGGMIARHPELRFLELGRSCVLPPYRNKRTVELLWHGIWSYVRQHRVDVMIGCASFDGTDPDRLALPLSFLHHYASAPEAWHARAHRSRYVEMNRMPKEAVNQKAALRELPPLIKGYLRLGATIGEGAVIDHQFGTTDVLIIMPVSAISARYIEHFGADATRHAA</sequence>
<dbReference type="SUPFAM" id="SSF55729">
    <property type="entry name" value="Acyl-CoA N-acyltransferases (Nat)"/>
    <property type="match status" value="1"/>
</dbReference>
<dbReference type="Gene3D" id="3.40.630.30">
    <property type="match status" value="1"/>
</dbReference>
<evidence type="ECO:0000256" key="7">
    <source>
        <dbReference type="ARBA" id="ARBA00039058"/>
    </source>
</evidence>
<name>Q13E43_RHOPS</name>
<dbReference type="GO" id="GO:0043810">
    <property type="term" value="F:ornithine-acyl [acyl carrier protein] N-acyltransferase activity"/>
    <property type="evidence" value="ECO:0007669"/>
    <property type="project" value="UniProtKB-EC"/>
</dbReference>
<keyword evidence="2" id="KW-0444">Lipid biosynthesis</keyword>
<evidence type="ECO:0000256" key="8">
    <source>
        <dbReference type="ARBA" id="ARBA00039866"/>
    </source>
</evidence>
<evidence type="ECO:0000256" key="6">
    <source>
        <dbReference type="ARBA" id="ARBA00038095"/>
    </source>
</evidence>
<dbReference type="GO" id="GO:0006629">
    <property type="term" value="P:lipid metabolic process"/>
    <property type="evidence" value="ECO:0007669"/>
    <property type="project" value="UniProtKB-KW"/>
</dbReference>
<gene>
    <name evidence="11" type="ordered locus">RPD_0408</name>
</gene>
<dbReference type="Pfam" id="PF13444">
    <property type="entry name" value="Acetyltransf_5"/>
    <property type="match status" value="1"/>
</dbReference>
<evidence type="ECO:0000256" key="2">
    <source>
        <dbReference type="ARBA" id="ARBA00022516"/>
    </source>
</evidence>
<dbReference type="KEGG" id="rpd:RPD_0408"/>
<comment type="function">
    <text evidence="9">Catalyzes the first step in the biosynthesis of ornithine lipids, which are phosphorus-free membrane lipids. Catalyzes the 3-hydroxyacyl-acyl carrier protein-dependent acylation of ornithine to form lyso-ornithine lipid (LOL).</text>
</comment>
<comment type="catalytic activity">
    <reaction evidence="10">
        <text>a (3R)-hydroxyacyl-[ACP] + L-ornithine = a lyso-ornithine lipid + holo-[ACP] + H(+)</text>
        <dbReference type="Rhea" id="RHEA:20633"/>
        <dbReference type="Rhea" id="RHEA-COMP:9685"/>
        <dbReference type="Rhea" id="RHEA-COMP:9945"/>
        <dbReference type="ChEBI" id="CHEBI:15378"/>
        <dbReference type="ChEBI" id="CHEBI:46911"/>
        <dbReference type="ChEBI" id="CHEBI:64479"/>
        <dbReference type="ChEBI" id="CHEBI:78827"/>
        <dbReference type="ChEBI" id="CHEBI:138482"/>
        <dbReference type="EC" id="2.3.2.30"/>
    </reaction>
    <physiologicalReaction direction="left-to-right" evidence="10">
        <dbReference type="Rhea" id="RHEA:20634"/>
    </physiologicalReaction>
</comment>
<comment type="similarity">
    <text evidence="6">Belongs to the acetyltransferase family. OlsB subfamily.</text>
</comment>